<evidence type="ECO:0000313" key="3">
    <source>
        <dbReference type="Proteomes" id="UP000247346"/>
    </source>
</evidence>
<dbReference type="GO" id="GO:0043683">
    <property type="term" value="P:type IV pilus assembly"/>
    <property type="evidence" value="ECO:0007669"/>
    <property type="project" value="InterPro"/>
</dbReference>
<accession>A0A2P5Z9I5</accession>
<keyword evidence="1" id="KW-0472">Membrane</keyword>
<dbReference type="InterPro" id="IPR012902">
    <property type="entry name" value="N_methyl_site"/>
</dbReference>
<dbReference type="OrthoDB" id="5296662at2"/>
<dbReference type="AlphaFoldDB" id="A0A2P5Z9I5"/>
<dbReference type="GeneID" id="93879639"/>
<keyword evidence="1" id="KW-1133">Transmembrane helix</keyword>
<dbReference type="Proteomes" id="UP000247346">
    <property type="component" value="Unassembled WGS sequence"/>
</dbReference>
<reference evidence="2 3" key="1">
    <citation type="submission" date="2016-08" db="EMBL/GenBank/DDBJ databases">
        <authorList>
            <person name="Seilhamer J.J."/>
        </authorList>
    </citation>
    <scope>NUCLEOTIDE SEQUENCE [LARGE SCALE GENOMIC DNA]</scope>
    <source>
        <strain evidence="2 3">CFBP4641</strain>
    </source>
</reference>
<evidence type="ECO:0000256" key="1">
    <source>
        <dbReference type="SAM" id="Phobius"/>
    </source>
</evidence>
<dbReference type="InterPro" id="IPR032092">
    <property type="entry name" value="PilW"/>
</dbReference>
<dbReference type="RefSeq" id="WP_010342104.1">
    <property type="nucleotide sequence ID" value="NZ_CP132343.1"/>
</dbReference>
<dbReference type="Pfam" id="PF07963">
    <property type="entry name" value="N_methyl"/>
    <property type="match status" value="1"/>
</dbReference>
<dbReference type="EMBL" id="MDEK01000001">
    <property type="protein sequence ID" value="PPU85304.1"/>
    <property type="molecule type" value="Genomic_DNA"/>
</dbReference>
<organism evidence="2 3">
    <name type="scientific">Xanthomonas sacchari</name>
    <dbReference type="NCBI Taxonomy" id="56458"/>
    <lineage>
        <taxon>Bacteria</taxon>
        <taxon>Pseudomonadati</taxon>
        <taxon>Pseudomonadota</taxon>
        <taxon>Gammaproteobacteria</taxon>
        <taxon>Lysobacterales</taxon>
        <taxon>Lysobacteraceae</taxon>
        <taxon>Xanthomonas</taxon>
    </lineage>
</organism>
<proteinExistence type="predicted"/>
<dbReference type="NCBIfam" id="TIGR02532">
    <property type="entry name" value="IV_pilin_GFxxxE"/>
    <property type="match status" value="1"/>
</dbReference>
<gene>
    <name evidence="2" type="ORF">XsacCFBP4641_01550</name>
</gene>
<comment type="caution">
    <text evidence="2">The sequence shown here is derived from an EMBL/GenBank/DDBJ whole genome shotgun (WGS) entry which is preliminary data.</text>
</comment>
<feature type="transmembrane region" description="Helical" evidence="1">
    <location>
        <begin position="21"/>
        <end position="40"/>
    </location>
</feature>
<keyword evidence="1" id="KW-0812">Transmembrane</keyword>
<name>A0A2P5Z9I5_9XANT</name>
<sequence length="323" mass="33596">MNTSITLAPSRRQSGFNLIELMISMLLGLLVVGAAIGIFLSNRQTYTATEGLSRIQEAARTGFEMMAQDIREAGGNPCDSGLPVANVLNNPTATWWTNWALPLTGYENSNPSNLTVTAGTDAIQILSAGTGGATVTAHNAATQTLTLNAAAPDLHSNAIMLLCDRQQLAVLQMNSVSGTSASYSSGGLNACNRLGRLPGVCVAGSNNYTYEINSILTEVRAVRWYIAPSSGGAAGATSLYQEVIAPGGTSQKNEIADGVTGLQFKYLSTGGTAYVDANAVANWANVIAVQVSMTVSSTTVAGAGKPPVTRTFSTIVSIRNRNP</sequence>
<protein>
    <submittedName>
        <fullName evidence="2">Pilus assembly protein PilW</fullName>
    </submittedName>
</protein>
<dbReference type="Pfam" id="PF16074">
    <property type="entry name" value="PilW"/>
    <property type="match status" value="1"/>
</dbReference>
<evidence type="ECO:0000313" key="2">
    <source>
        <dbReference type="EMBL" id="PPU85304.1"/>
    </source>
</evidence>